<dbReference type="EMBL" id="KK100365">
    <property type="protein sequence ID" value="KIZ06493.1"/>
    <property type="molecule type" value="Genomic_DNA"/>
</dbReference>
<reference evidence="2 3" key="1">
    <citation type="journal article" date="2013" name="BMC Genomics">
        <title>Reconstruction of the lipid metabolism for the microalga Monoraphidium neglectum from its genome sequence reveals characteristics suitable for biofuel production.</title>
        <authorList>
            <person name="Bogen C."/>
            <person name="Al-Dilaimi A."/>
            <person name="Albersmeier A."/>
            <person name="Wichmann J."/>
            <person name="Grundmann M."/>
            <person name="Rupp O."/>
            <person name="Lauersen K.J."/>
            <person name="Blifernez-Klassen O."/>
            <person name="Kalinowski J."/>
            <person name="Goesmann A."/>
            <person name="Mussgnug J.H."/>
            <person name="Kruse O."/>
        </authorList>
    </citation>
    <scope>NUCLEOTIDE SEQUENCE [LARGE SCALE GENOMIC DNA]</scope>
    <source>
        <strain evidence="2 3">SAG 48.87</strain>
    </source>
</reference>
<sequence length="70" mass="7011">MPKERGGSGKGPGSAGVGYLRPKQQRDSQGVAAGAGGRASAKPPSLGAAGLRRAAVVRADDRDLDDLPDL</sequence>
<keyword evidence="3" id="KW-1185">Reference proteome</keyword>
<name>A0A0D2K8E7_9CHLO</name>
<organism evidence="2 3">
    <name type="scientific">Monoraphidium neglectum</name>
    <dbReference type="NCBI Taxonomy" id="145388"/>
    <lineage>
        <taxon>Eukaryota</taxon>
        <taxon>Viridiplantae</taxon>
        <taxon>Chlorophyta</taxon>
        <taxon>core chlorophytes</taxon>
        <taxon>Chlorophyceae</taxon>
        <taxon>CS clade</taxon>
        <taxon>Sphaeropleales</taxon>
        <taxon>Selenastraceae</taxon>
        <taxon>Monoraphidium</taxon>
    </lineage>
</organism>
<feature type="compositionally biased region" description="Low complexity" evidence="1">
    <location>
        <begin position="38"/>
        <end position="57"/>
    </location>
</feature>
<dbReference type="Proteomes" id="UP000054498">
    <property type="component" value="Unassembled WGS sequence"/>
</dbReference>
<proteinExistence type="predicted"/>
<evidence type="ECO:0000313" key="2">
    <source>
        <dbReference type="EMBL" id="KIZ06493.1"/>
    </source>
</evidence>
<accession>A0A0D2K8E7</accession>
<evidence type="ECO:0000256" key="1">
    <source>
        <dbReference type="SAM" id="MobiDB-lite"/>
    </source>
</evidence>
<gene>
    <name evidence="2" type="ORF">MNEG_1457</name>
</gene>
<protein>
    <submittedName>
        <fullName evidence="2">Uncharacterized protein</fullName>
    </submittedName>
</protein>
<evidence type="ECO:0000313" key="3">
    <source>
        <dbReference type="Proteomes" id="UP000054498"/>
    </source>
</evidence>
<dbReference type="RefSeq" id="XP_013905512.1">
    <property type="nucleotide sequence ID" value="XM_014050058.1"/>
</dbReference>
<feature type="region of interest" description="Disordered" evidence="1">
    <location>
        <begin position="1"/>
        <end position="70"/>
    </location>
</feature>
<dbReference type="KEGG" id="mng:MNEG_1457"/>
<dbReference type="AlphaFoldDB" id="A0A0D2K8E7"/>
<dbReference type="GeneID" id="25732145"/>